<comment type="caution">
    <text evidence="1">The sequence shown here is derived from an EMBL/GenBank/DDBJ whole genome shotgun (WGS) entry which is preliminary data.</text>
</comment>
<dbReference type="EMBL" id="LJOD01000003">
    <property type="protein sequence ID" value="KPE51872.1"/>
    <property type="molecule type" value="Genomic_DNA"/>
</dbReference>
<gene>
    <name evidence="1" type="ORF">AOB46_06500</name>
</gene>
<dbReference type="Proteomes" id="UP000037953">
    <property type="component" value="Unassembled WGS sequence"/>
</dbReference>
<evidence type="ECO:0000313" key="2">
    <source>
        <dbReference type="Proteomes" id="UP000037953"/>
    </source>
</evidence>
<reference evidence="1 2" key="1">
    <citation type="journal article" date="2015" name="Genom Data">
        <title>Draft genome sequence of a multidrug-resistant Chryseobacterium indologenes isolate from Malaysia.</title>
        <authorList>
            <person name="Yu C.Y."/>
            <person name="Ang G.Y."/>
            <person name="Cheng H.J."/>
            <person name="Cheong Y.M."/>
            <person name="Yin W.F."/>
            <person name="Chan K.G."/>
        </authorList>
    </citation>
    <scope>NUCLEOTIDE SEQUENCE [LARGE SCALE GENOMIC DNA]</scope>
    <source>
        <strain evidence="1 2">CI_885</strain>
    </source>
</reference>
<reference evidence="2" key="2">
    <citation type="submission" date="2015-09" db="EMBL/GenBank/DDBJ databases">
        <title>Draft genome sequence of a multidrug-resistant Chryseobacterium indologenes isolate from Malaysia.</title>
        <authorList>
            <person name="Yu C.Y."/>
            <person name="Ang G.Y."/>
            <person name="Chan K.-G."/>
        </authorList>
    </citation>
    <scope>NUCLEOTIDE SEQUENCE [LARGE SCALE GENOMIC DNA]</scope>
    <source>
        <strain evidence="2">CI_885</strain>
    </source>
</reference>
<proteinExistence type="predicted"/>
<accession>A0A0N0IX31</accession>
<sequence>MSIGCHTAPANKKEYITDIGKILVHEYGKKKYYPPEQIKTAHKKSKWYEGFDFSCWAMSVYSSHSDFTRYHQQIGETCDYTDMKTEMLQGLSVHGESEIPDLPDADIDSSWLDFGEVFGNIFEGIGDFIGGIFDGL</sequence>
<dbReference type="AlphaFoldDB" id="A0A0N0IX31"/>
<name>A0A0N0IX31_CHRID</name>
<dbReference type="PATRIC" id="fig|253.9.peg.2973"/>
<protein>
    <submittedName>
        <fullName evidence="1">Uncharacterized protein</fullName>
    </submittedName>
</protein>
<dbReference type="RefSeq" id="WP_062697497.1">
    <property type="nucleotide sequence ID" value="NZ_LJOD01000003.1"/>
</dbReference>
<evidence type="ECO:0000313" key="1">
    <source>
        <dbReference type="EMBL" id="KPE51872.1"/>
    </source>
</evidence>
<dbReference type="OrthoDB" id="6057961at2"/>
<organism evidence="1 2">
    <name type="scientific">Chryseobacterium indologenes</name>
    <name type="common">Flavobacterium indologenes</name>
    <dbReference type="NCBI Taxonomy" id="253"/>
    <lineage>
        <taxon>Bacteria</taxon>
        <taxon>Pseudomonadati</taxon>
        <taxon>Bacteroidota</taxon>
        <taxon>Flavobacteriia</taxon>
        <taxon>Flavobacteriales</taxon>
        <taxon>Weeksellaceae</taxon>
        <taxon>Chryseobacterium group</taxon>
        <taxon>Chryseobacterium</taxon>
    </lineage>
</organism>